<dbReference type="SUPFAM" id="SSF51261">
    <property type="entry name" value="Duplicated hybrid motif"/>
    <property type="match status" value="1"/>
</dbReference>
<dbReference type="PANTHER" id="PTHR21666:SF289">
    <property type="entry name" value="L-ALA--D-GLU ENDOPEPTIDASE"/>
    <property type="match status" value="1"/>
</dbReference>
<proteinExistence type="predicted"/>
<evidence type="ECO:0000313" key="5">
    <source>
        <dbReference type="Proteomes" id="UP001213972"/>
    </source>
</evidence>
<dbReference type="AlphaFoldDB" id="A0AAJ5W2A5"/>
<gene>
    <name evidence="4" type="ORF">P0Y48_04820</name>
</gene>
<reference evidence="4" key="1">
    <citation type="submission" date="2023-03" db="EMBL/GenBank/DDBJ databases">
        <title>Andean soil-derived lignocellulolytic bacterial consortium as a source of novel taxa and putative plastic-active enzymes.</title>
        <authorList>
            <person name="Diaz-Garcia L."/>
            <person name="Chuvochina M."/>
            <person name="Feuerriegel G."/>
            <person name="Bunk B."/>
            <person name="Sproer C."/>
            <person name="Streit W.R."/>
            <person name="Rodriguez L.M."/>
            <person name="Overmann J."/>
            <person name="Jimenez D.J."/>
        </authorList>
    </citation>
    <scope>NUCLEOTIDE SEQUENCE</scope>
    <source>
        <strain evidence="4">MAG 4610</strain>
    </source>
</reference>
<evidence type="ECO:0000256" key="2">
    <source>
        <dbReference type="SAM" id="SignalP"/>
    </source>
</evidence>
<feature type="chain" id="PRO_5042536892" evidence="2">
    <location>
        <begin position="27"/>
        <end position="179"/>
    </location>
</feature>
<name>A0AAJ5W2A5_9MICO</name>
<feature type="signal peptide" evidence="2">
    <location>
        <begin position="1"/>
        <end position="26"/>
    </location>
</feature>
<dbReference type="InterPro" id="IPR016047">
    <property type="entry name" value="M23ase_b-sheet_dom"/>
</dbReference>
<dbReference type="Pfam" id="PF01551">
    <property type="entry name" value="Peptidase_M23"/>
    <property type="match status" value="1"/>
</dbReference>
<dbReference type="PANTHER" id="PTHR21666">
    <property type="entry name" value="PEPTIDASE-RELATED"/>
    <property type="match status" value="1"/>
</dbReference>
<dbReference type="Proteomes" id="UP001213972">
    <property type="component" value="Chromosome"/>
</dbReference>
<protein>
    <submittedName>
        <fullName evidence="4">M23 family metallopeptidase</fullName>
    </submittedName>
</protein>
<dbReference type="GO" id="GO:0004222">
    <property type="term" value="F:metalloendopeptidase activity"/>
    <property type="evidence" value="ECO:0007669"/>
    <property type="project" value="TreeGrafter"/>
</dbReference>
<accession>A0AAJ5W2A5</accession>
<organism evidence="4 5">
    <name type="scientific">Candidatus Microbacterium phytovorans</name>
    <dbReference type="NCBI Taxonomy" id="3121374"/>
    <lineage>
        <taxon>Bacteria</taxon>
        <taxon>Bacillati</taxon>
        <taxon>Actinomycetota</taxon>
        <taxon>Actinomycetes</taxon>
        <taxon>Micrococcales</taxon>
        <taxon>Microbacteriaceae</taxon>
        <taxon>Microbacterium</taxon>
    </lineage>
</organism>
<dbReference type="InterPro" id="IPR011055">
    <property type="entry name" value="Dup_hybrid_motif"/>
</dbReference>
<feature type="domain" description="M23ase beta-sheet core" evidence="3">
    <location>
        <begin position="62"/>
        <end position="155"/>
    </location>
</feature>
<sequence>MHRLFAPVVLTMLVLAVLPWAGHASAAVAAEGVDGESEWTWPTAPVRVARPFDLAHNPYGAGHRGVDLAAASGTVVKAPTTGVIVFAGVVVDRGVVTIDRGDGYLVSLEPVSIAEVTPGASVTVGESLTTVARGGHTMEGEVHVGIRLDGAYVDPTLLLGRLPRAVLLPCCAAGTPLLG</sequence>
<dbReference type="InterPro" id="IPR050570">
    <property type="entry name" value="Cell_wall_metabolism_enzyme"/>
</dbReference>
<evidence type="ECO:0000259" key="3">
    <source>
        <dbReference type="Pfam" id="PF01551"/>
    </source>
</evidence>
<evidence type="ECO:0000256" key="1">
    <source>
        <dbReference type="ARBA" id="ARBA00022729"/>
    </source>
</evidence>
<dbReference type="Gene3D" id="2.70.70.10">
    <property type="entry name" value="Glucose Permease (Domain IIA)"/>
    <property type="match status" value="1"/>
</dbReference>
<dbReference type="EMBL" id="CP119321">
    <property type="protein sequence ID" value="WEK14529.1"/>
    <property type="molecule type" value="Genomic_DNA"/>
</dbReference>
<keyword evidence="1 2" id="KW-0732">Signal</keyword>
<dbReference type="CDD" id="cd12797">
    <property type="entry name" value="M23_peptidase"/>
    <property type="match status" value="1"/>
</dbReference>
<evidence type="ECO:0000313" key="4">
    <source>
        <dbReference type="EMBL" id="WEK14529.1"/>
    </source>
</evidence>